<feature type="region of interest" description="Disordered" evidence="1">
    <location>
        <begin position="53"/>
        <end position="79"/>
    </location>
</feature>
<keyword evidence="2" id="KW-0812">Transmembrane</keyword>
<reference evidence="3 4" key="1">
    <citation type="submission" date="2019-04" db="EMBL/GenBank/DDBJ databases">
        <title>Streptomyces sp. nov. Bv016 isolated from bark of Buahinia variegata.</title>
        <authorList>
            <person name="Kanchanasin P."/>
            <person name="Tanasupawat S."/>
            <person name="Yuki M."/>
            <person name="Kudo T."/>
        </authorList>
    </citation>
    <scope>NUCLEOTIDE SEQUENCE [LARGE SCALE GENOMIC DNA]</scope>
    <source>
        <strain evidence="3 4">Bv016</strain>
    </source>
</reference>
<evidence type="ECO:0000256" key="2">
    <source>
        <dbReference type="SAM" id="Phobius"/>
    </source>
</evidence>
<evidence type="ECO:0000313" key="3">
    <source>
        <dbReference type="EMBL" id="TGN72338.1"/>
    </source>
</evidence>
<keyword evidence="2" id="KW-0472">Membrane</keyword>
<accession>A0A4Z1CTY8</accession>
<keyword evidence="4" id="KW-1185">Reference proteome</keyword>
<sequence>MTALVFLALLFTTITVLTAGMPQTIALAALSVLFIAWMTWNSNRQTHRLRTMRGALRSDRTPGNVRGAGPVHTGRSKTS</sequence>
<evidence type="ECO:0000313" key="4">
    <source>
        <dbReference type="Proteomes" id="UP000298159"/>
    </source>
</evidence>
<comment type="caution">
    <text evidence="3">The sequence shown here is derived from an EMBL/GenBank/DDBJ whole genome shotgun (WGS) entry which is preliminary data.</text>
</comment>
<gene>
    <name evidence="3" type="ORF">E5083_30065</name>
</gene>
<proteinExistence type="predicted"/>
<dbReference type="EMBL" id="SRRT01000012">
    <property type="protein sequence ID" value="TGN72338.1"/>
    <property type="molecule type" value="Genomic_DNA"/>
</dbReference>
<name>A0A4Z1CTY8_9ACTN</name>
<keyword evidence="2" id="KW-1133">Transmembrane helix</keyword>
<dbReference type="Proteomes" id="UP000298159">
    <property type="component" value="Unassembled WGS sequence"/>
</dbReference>
<evidence type="ECO:0000256" key="1">
    <source>
        <dbReference type="SAM" id="MobiDB-lite"/>
    </source>
</evidence>
<feature type="transmembrane region" description="Helical" evidence="2">
    <location>
        <begin position="25"/>
        <end position="43"/>
    </location>
</feature>
<dbReference type="AlphaFoldDB" id="A0A4Z1CTY8"/>
<protein>
    <submittedName>
        <fullName evidence="3">Uncharacterized protein</fullName>
    </submittedName>
</protein>
<dbReference type="GeneID" id="95451820"/>
<organism evidence="3 4">
    <name type="scientific">Streptomyces bauhiniae</name>
    <dbReference type="NCBI Taxonomy" id="2340725"/>
    <lineage>
        <taxon>Bacteria</taxon>
        <taxon>Bacillati</taxon>
        <taxon>Actinomycetota</taxon>
        <taxon>Actinomycetes</taxon>
        <taxon>Kitasatosporales</taxon>
        <taxon>Streptomycetaceae</taxon>
        <taxon>Streptomyces</taxon>
    </lineage>
</organism>
<dbReference type="RefSeq" id="WP_135788834.1">
    <property type="nucleotide sequence ID" value="NZ_SRRT01000012.1"/>
</dbReference>